<name>A0AAV0EXX5_9ASTE</name>
<feature type="compositionally biased region" description="Low complexity" evidence="1">
    <location>
        <begin position="103"/>
        <end position="112"/>
    </location>
</feature>
<evidence type="ECO:0000313" key="3">
    <source>
        <dbReference type="Proteomes" id="UP001152523"/>
    </source>
</evidence>
<feature type="region of interest" description="Disordered" evidence="1">
    <location>
        <begin position="103"/>
        <end position="132"/>
    </location>
</feature>
<sequence>MASSSSSSAAAAASSAPAFSSASSMTTMAPISSPVQPSPVSASSPASSSVSRQPRFNIPPSLGSSRLFNMPEPFNWNPPTTGYVAPYSAAQFATSAVVTFSTTTTPHAAPSSNVSSQPGGFSLQPSLLTSQP</sequence>
<feature type="non-terminal residue" evidence="2">
    <location>
        <position position="132"/>
    </location>
</feature>
<evidence type="ECO:0000313" key="2">
    <source>
        <dbReference type="EMBL" id="CAH9128061.1"/>
    </source>
</evidence>
<feature type="region of interest" description="Disordered" evidence="1">
    <location>
        <begin position="26"/>
        <end position="71"/>
    </location>
</feature>
<keyword evidence="3" id="KW-1185">Reference proteome</keyword>
<proteinExistence type="predicted"/>
<feature type="compositionally biased region" description="Low complexity" evidence="1">
    <location>
        <begin position="26"/>
        <end position="55"/>
    </location>
</feature>
<dbReference type="EMBL" id="CAMAPF010000948">
    <property type="protein sequence ID" value="CAH9128061.1"/>
    <property type="molecule type" value="Genomic_DNA"/>
</dbReference>
<dbReference type="Proteomes" id="UP001152523">
    <property type="component" value="Unassembled WGS sequence"/>
</dbReference>
<accession>A0AAV0EXX5</accession>
<organism evidence="2 3">
    <name type="scientific">Cuscuta epithymum</name>
    <dbReference type="NCBI Taxonomy" id="186058"/>
    <lineage>
        <taxon>Eukaryota</taxon>
        <taxon>Viridiplantae</taxon>
        <taxon>Streptophyta</taxon>
        <taxon>Embryophyta</taxon>
        <taxon>Tracheophyta</taxon>
        <taxon>Spermatophyta</taxon>
        <taxon>Magnoliopsida</taxon>
        <taxon>eudicotyledons</taxon>
        <taxon>Gunneridae</taxon>
        <taxon>Pentapetalae</taxon>
        <taxon>asterids</taxon>
        <taxon>lamiids</taxon>
        <taxon>Solanales</taxon>
        <taxon>Convolvulaceae</taxon>
        <taxon>Cuscuteae</taxon>
        <taxon>Cuscuta</taxon>
        <taxon>Cuscuta subgen. Cuscuta</taxon>
    </lineage>
</organism>
<evidence type="ECO:0000256" key="1">
    <source>
        <dbReference type="SAM" id="MobiDB-lite"/>
    </source>
</evidence>
<dbReference type="AlphaFoldDB" id="A0AAV0EXX5"/>
<reference evidence="2" key="1">
    <citation type="submission" date="2022-07" db="EMBL/GenBank/DDBJ databases">
        <authorList>
            <person name="Macas J."/>
            <person name="Novak P."/>
            <person name="Neumann P."/>
        </authorList>
    </citation>
    <scope>NUCLEOTIDE SEQUENCE</scope>
</reference>
<comment type="caution">
    <text evidence="2">The sequence shown here is derived from an EMBL/GenBank/DDBJ whole genome shotgun (WGS) entry which is preliminary data.</text>
</comment>
<gene>
    <name evidence="2" type="ORF">CEPIT_LOCUS28800</name>
</gene>
<protein>
    <submittedName>
        <fullName evidence="2">Uncharacterized protein</fullName>
    </submittedName>
</protein>
<feature type="compositionally biased region" description="Polar residues" evidence="1">
    <location>
        <begin position="113"/>
        <end position="132"/>
    </location>
</feature>